<reference evidence="9 10" key="1">
    <citation type="submission" date="2017-02" db="EMBL/GenBank/DDBJ databases">
        <authorList>
            <person name="Peterson S.W."/>
        </authorList>
    </citation>
    <scope>NUCLEOTIDE SEQUENCE [LARGE SCALE GENOMIC DNA]</scope>
    <source>
        <strain evidence="9 10">VKM Ac-2059</strain>
    </source>
</reference>
<dbReference type="NCBIfam" id="TIGR01695">
    <property type="entry name" value="murJ_mviN"/>
    <property type="match status" value="1"/>
</dbReference>
<dbReference type="Proteomes" id="UP000190857">
    <property type="component" value="Unassembled WGS sequence"/>
</dbReference>
<sequence>MTNAATPARGNRSSSIGRASALLASGTLVSRLLGFVKAIILTATLGQISVGGNAFANANQLPNTVYAIIAGGVLGAILVPQIVRATLHADRGHAYINKLLTIAIVVLAGATVVATFAAPVLVRLVAATLPPDQMALTIALAYWCIPQLFFYGLYTVLGEILNAHKIFGPFTWSPVLNNVVAIAGLVLFQIVYGAEAASPREAGDFTPDMIAVLGGSATVGVAVQAVILFVFWRRVGLHFRPDFHWRGVGLRATGRLAGWTFAMIIATQLAGLVQSQTANVASGEGPSVLALQNAWLIFMLPHSVITVSLTTAYFTQMSEHARERDFVALRSDVSTSIRQVSLLIVLAAAGLIVCSYPFASLFSSSYAETVDFALLIVGYVLGLVPFCILFVVQRAFYALGDTRTPFFFTVFQVVLFAALASFALLLPADAIAFWLTLTSTVAGTLQMFLAFFLLRRRLNGLDVQHVVNSVLLFSFSAVPAAVVGGIAGIVLGIDSPDGFAVGSAFGALVSMGIIGAVMTVVYVLFLAIFRVPELRQALRPVLRRLGR</sequence>
<evidence type="ECO:0000256" key="7">
    <source>
        <dbReference type="ARBA" id="ARBA00023136"/>
    </source>
</evidence>
<dbReference type="AlphaFoldDB" id="A0A1T5I863"/>
<feature type="transmembrane region" description="Helical" evidence="8">
    <location>
        <begin position="21"/>
        <end position="45"/>
    </location>
</feature>
<dbReference type="GO" id="GO:0015648">
    <property type="term" value="F:lipid-linked peptidoglycan transporter activity"/>
    <property type="evidence" value="ECO:0007669"/>
    <property type="project" value="TreeGrafter"/>
</dbReference>
<keyword evidence="2" id="KW-1003">Cell membrane</keyword>
<dbReference type="GO" id="GO:0009252">
    <property type="term" value="P:peptidoglycan biosynthetic process"/>
    <property type="evidence" value="ECO:0007669"/>
    <property type="project" value="UniProtKB-KW"/>
</dbReference>
<gene>
    <name evidence="9" type="ORF">SAMN06309945_0029</name>
</gene>
<evidence type="ECO:0000256" key="2">
    <source>
        <dbReference type="ARBA" id="ARBA00022475"/>
    </source>
</evidence>
<dbReference type="Pfam" id="PF03023">
    <property type="entry name" value="MurJ"/>
    <property type="match status" value="1"/>
</dbReference>
<feature type="transmembrane region" description="Helical" evidence="8">
    <location>
        <begin position="466"/>
        <end position="493"/>
    </location>
</feature>
<keyword evidence="5" id="KW-0573">Peptidoglycan synthesis</keyword>
<protein>
    <submittedName>
        <fullName evidence="9">Putative peptidoglycan lipid II flippase</fullName>
    </submittedName>
</protein>
<feature type="transmembrane region" description="Helical" evidence="8">
    <location>
        <begin position="65"/>
        <end position="87"/>
    </location>
</feature>
<dbReference type="GO" id="GO:0008360">
    <property type="term" value="P:regulation of cell shape"/>
    <property type="evidence" value="ECO:0007669"/>
    <property type="project" value="UniProtKB-KW"/>
</dbReference>
<feature type="transmembrane region" description="Helical" evidence="8">
    <location>
        <begin position="175"/>
        <end position="194"/>
    </location>
</feature>
<evidence type="ECO:0000313" key="9">
    <source>
        <dbReference type="EMBL" id="SKC35193.1"/>
    </source>
</evidence>
<feature type="transmembrane region" description="Helical" evidence="8">
    <location>
        <begin position="134"/>
        <end position="154"/>
    </location>
</feature>
<feature type="transmembrane region" description="Helical" evidence="8">
    <location>
        <begin position="253"/>
        <end position="274"/>
    </location>
</feature>
<dbReference type="EMBL" id="FUZP01000001">
    <property type="protein sequence ID" value="SKC35193.1"/>
    <property type="molecule type" value="Genomic_DNA"/>
</dbReference>
<accession>A0A1T5I863</accession>
<feature type="transmembrane region" description="Helical" evidence="8">
    <location>
        <begin position="209"/>
        <end position="232"/>
    </location>
</feature>
<evidence type="ECO:0000256" key="3">
    <source>
        <dbReference type="ARBA" id="ARBA00022692"/>
    </source>
</evidence>
<evidence type="ECO:0000313" key="10">
    <source>
        <dbReference type="Proteomes" id="UP000190857"/>
    </source>
</evidence>
<evidence type="ECO:0000256" key="4">
    <source>
        <dbReference type="ARBA" id="ARBA00022960"/>
    </source>
</evidence>
<evidence type="ECO:0000256" key="6">
    <source>
        <dbReference type="ARBA" id="ARBA00022989"/>
    </source>
</evidence>
<keyword evidence="6 8" id="KW-1133">Transmembrane helix</keyword>
<feature type="transmembrane region" description="Helical" evidence="8">
    <location>
        <begin position="404"/>
        <end position="425"/>
    </location>
</feature>
<dbReference type="InterPro" id="IPR051050">
    <property type="entry name" value="Lipid_II_flippase_MurJ/MviN"/>
</dbReference>
<evidence type="ECO:0000256" key="5">
    <source>
        <dbReference type="ARBA" id="ARBA00022984"/>
    </source>
</evidence>
<dbReference type="PANTHER" id="PTHR47019">
    <property type="entry name" value="LIPID II FLIPPASE MURJ"/>
    <property type="match status" value="1"/>
</dbReference>
<dbReference type="RefSeq" id="WP_079726301.1">
    <property type="nucleotide sequence ID" value="NZ_FUZP01000001.1"/>
</dbReference>
<keyword evidence="10" id="KW-1185">Reference proteome</keyword>
<dbReference type="GO" id="GO:0034204">
    <property type="term" value="P:lipid translocation"/>
    <property type="evidence" value="ECO:0007669"/>
    <property type="project" value="TreeGrafter"/>
</dbReference>
<proteinExistence type="predicted"/>
<keyword evidence="4" id="KW-0133">Cell shape</keyword>
<evidence type="ECO:0000256" key="1">
    <source>
        <dbReference type="ARBA" id="ARBA00004651"/>
    </source>
</evidence>
<keyword evidence="7 8" id="KW-0472">Membrane</keyword>
<dbReference type="GO" id="GO:0005886">
    <property type="term" value="C:plasma membrane"/>
    <property type="evidence" value="ECO:0007669"/>
    <property type="project" value="UniProtKB-SubCell"/>
</dbReference>
<keyword evidence="3 8" id="KW-0812">Transmembrane</keyword>
<dbReference type="CDD" id="cd13123">
    <property type="entry name" value="MATE_MurJ_like"/>
    <property type="match status" value="1"/>
</dbReference>
<feature type="transmembrane region" description="Helical" evidence="8">
    <location>
        <begin position="372"/>
        <end position="392"/>
    </location>
</feature>
<feature type="transmembrane region" description="Helical" evidence="8">
    <location>
        <begin position="505"/>
        <end position="529"/>
    </location>
</feature>
<name>A0A1T5I863_9MICO</name>
<dbReference type="OrthoDB" id="9786339at2"/>
<organism evidence="9 10">
    <name type="scientific">Okibacterium fritillariae</name>
    <dbReference type="NCBI Taxonomy" id="123320"/>
    <lineage>
        <taxon>Bacteria</taxon>
        <taxon>Bacillati</taxon>
        <taxon>Actinomycetota</taxon>
        <taxon>Actinomycetes</taxon>
        <taxon>Micrococcales</taxon>
        <taxon>Microbacteriaceae</taxon>
        <taxon>Okibacterium</taxon>
    </lineage>
</organism>
<feature type="transmembrane region" description="Helical" evidence="8">
    <location>
        <begin position="340"/>
        <end position="360"/>
    </location>
</feature>
<feature type="transmembrane region" description="Helical" evidence="8">
    <location>
        <begin position="294"/>
        <end position="314"/>
    </location>
</feature>
<comment type="subcellular location">
    <subcellularLocation>
        <location evidence="1">Cell membrane</location>
        <topology evidence="1">Multi-pass membrane protein</topology>
    </subcellularLocation>
</comment>
<dbReference type="PRINTS" id="PR01806">
    <property type="entry name" value="VIRFACTRMVIN"/>
</dbReference>
<feature type="transmembrane region" description="Helical" evidence="8">
    <location>
        <begin position="431"/>
        <end position="454"/>
    </location>
</feature>
<dbReference type="STRING" id="123320.SAMN06309945_0029"/>
<feature type="transmembrane region" description="Helical" evidence="8">
    <location>
        <begin position="99"/>
        <end position="122"/>
    </location>
</feature>
<evidence type="ECO:0000256" key="8">
    <source>
        <dbReference type="SAM" id="Phobius"/>
    </source>
</evidence>
<dbReference type="InterPro" id="IPR004268">
    <property type="entry name" value="MurJ"/>
</dbReference>
<dbReference type="PANTHER" id="PTHR47019:SF1">
    <property type="entry name" value="LIPID II FLIPPASE MURJ"/>
    <property type="match status" value="1"/>
</dbReference>